<dbReference type="Proteomes" id="UP001187682">
    <property type="component" value="Unassembled WGS sequence"/>
</dbReference>
<gene>
    <name evidence="6" type="ORF">DNG_05298</name>
</gene>
<reference evidence="6" key="1">
    <citation type="submission" date="2018-03" db="EMBL/GenBank/DDBJ databases">
        <authorList>
            <person name="Guldener U."/>
        </authorList>
    </citation>
    <scope>NUCLEOTIDE SEQUENCE</scope>
</reference>
<dbReference type="GO" id="GO:0005546">
    <property type="term" value="F:phosphatidylinositol-4,5-bisphosphate binding"/>
    <property type="evidence" value="ECO:0007669"/>
    <property type="project" value="InterPro"/>
</dbReference>
<evidence type="ECO:0000256" key="3">
    <source>
        <dbReference type="ARBA" id="ARBA00022483"/>
    </source>
</evidence>
<feature type="domain" description="Exocyst complex subunit Exo70 C-terminal" evidence="5">
    <location>
        <begin position="252"/>
        <end position="632"/>
    </location>
</feature>
<dbReference type="Pfam" id="PF03081">
    <property type="entry name" value="Exo70_C"/>
    <property type="match status" value="1"/>
</dbReference>
<keyword evidence="2 4" id="KW-0813">Transport</keyword>
<comment type="caution">
    <text evidence="6">The sequence shown here is derived from an EMBL/GenBank/DDBJ whole genome shotgun (WGS) entry which is preliminary data.</text>
</comment>
<dbReference type="PANTHER" id="PTHR12542:SF41">
    <property type="entry name" value="EXOCYST COMPLEX COMPONENT 7"/>
    <property type="match status" value="1"/>
</dbReference>
<sequence>MSVTSAGVRVAADEEARAEVDVLNSRLEKTSQLTKKIQACLGRLEDSGKSVRDVAGPLGGETRRLQTLSHNIDDVIAAIEKLRSPAESKNDEEQIIRSGPDKMGLSTYLASLKRLNKSLTDMQTSNLRANQQTMTDLARLIKFGNNLLEGHFQKLLQGETPPKVEVLHFITKDKPFPVLSQDKLARIGLINAYMATNARQNNVSSAPQDSSVGKLYVDIRSPYLLSSLSTLATASVNTSKKVNPDAMYRAGTNAIGSYAKAMEGLFISEYDNICNVFTRDDWGPIFQAVCQASLAELARTLRELNTHVRAHLNTDCFLAFEITDIMSNLSNKIETRTGELKASLAAALKPIRETAKSSPTEMLEDTRRKAVALQALPSDGAPIPLVSETMKRLQNMAEFIDPISGIMLSIGDGGWRSSSVAKRGGDRVPSLASFDIGADGKEIFANYCVDTIDALLSVVSQKSTSPPKGKPVQGAFLGNCVVIIERMVRDSDLSRLLGSRIGMLDQWRKKAIALYTDPCKDLSMHLFDVIHTSRAQRPTSGQADSASILKGLSTKDRDSIKSKFHAFNTSFDELVTRHRSLSLEREVRQMFAKAVQQLIEPLYNRFWDRYHEIDKGRGKHVKYDKSSIAAVFMSLY</sequence>
<dbReference type="EMBL" id="ONZQ02000007">
    <property type="protein sequence ID" value="SPO02625.1"/>
    <property type="molecule type" value="Genomic_DNA"/>
</dbReference>
<proteinExistence type="inferred from homology"/>
<comment type="similarity">
    <text evidence="1 4">Belongs to the EXO70 family.</text>
</comment>
<organism evidence="6 7">
    <name type="scientific">Cephalotrichum gorgonifer</name>
    <dbReference type="NCBI Taxonomy" id="2041049"/>
    <lineage>
        <taxon>Eukaryota</taxon>
        <taxon>Fungi</taxon>
        <taxon>Dikarya</taxon>
        <taxon>Ascomycota</taxon>
        <taxon>Pezizomycotina</taxon>
        <taxon>Sordariomycetes</taxon>
        <taxon>Hypocreomycetidae</taxon>
        <taxon>Microascales</taxon>
        <taxon>Microascaceae</taxon>
        <taxon>Cephalotrichum</taxon>
    </lineage>
</organism>
<dbReference type="InterPro" id="IPR046364">
    <property type="entry name" value="Exo70_C"/>
</dbReference>
<dbReference type="Gene3D" id="1.20.1280.170">
    <property type="entry name" value="Exocyst complex component Exo70"/>
    <property type="match status" value="1"/>
</dbReference>
<comment type="function">
    <text evidence="4">Involved in the secretory pathway as part of the exocyst complex which tethers secretory vesicles to the sites of exocytosis. Also plays a role in the assembly of the exocyst.</text>
</comment>
<dbReference type="Pfam" id="PF20669">
    <property type="entry name" value="Exo70_N"/>
    <property type="match status" value="1"/>
</dbReference>
<dbReference type="SUPFAM" id="SSF74788">
    <property type="entry name" value="Cullin repeat-like"/>
    <property type="match status" value="1"/>
</dbReference>
<evidence type="ECO:0000259" key="5">
    <source>
        <dbReference type="Pfam" id="PF03081"/>
    </source>
</evidence>
<dbReference type="PANTHER" id="PTHR12542">
    <property type="entry name" value="EXOCYST COMPLEX PROTEIN EXO70"/>
    <property type="match status" value="1"/>
</dbReference>
<evidence type="ECO:0000256" key="2">
    <source>
        <dbReference type="ARBA" id="ARBA00022448"/>
    </source>
</evidence>
<evidence type="ECO:0000313" key="7">
    <source>
        <dbReference type="Proteomes" id="UP001187682"/>
    </source>
</evidence>
<dbReference type="InterPro" id="IPR004140">
    <property type="entry name" value="Exo70"/>
</dbReference>
<comment type="subcellular location">
    <subcellularLocation>
        <location evidence="4">Bud</location>
    </subcellularLocation>
    <subcellularLocation>
        <location evidence="4">Bud neck</location>
    </subcellularLocation>
</comment>
<evidence type="ECO:0000256" key="1">
    <source>
        <dbReference type="ARBA" id="ARBA00006756"/>
    </source>
</evidence>
<name>A0AAE8SVC5_9PEZI</name>
<evidence type="ECO:0000313" key="6">
    <source>
        <dbReference type="EMBL" id="SPO02625.1"/>
    </source>
</evidence>
<accession>A0AAE8SVC5</accession>
<dbReference type="GO" id="GO:0015031">
    <property type="term" value="P:protein transport"/>
    <property type="evidence" value="ECO:0007669"/>
    <property type="project" value="UniProtKB-KW"/>
</dbReference>
<dbReference type="AlphaFoldDB" id="A0AAE8SVC5"/>
<dbReference type="GO" id="GO:0000145">
    <property type="term" value="C:exocyst"/>
    <property type="evidence" value="ECO:0007669"/>
    <property type="project" value="InterPro"/>
</dbReference>
<protein>
    <recommendedName>
        <fullName evidence="4">Exocyst complex protein EXO70</fullName>
    </recommendedName>
</protein>
<evidence type="ECO:0000256" key="4">
    <source>
        <dbReference type="RuleBase" id="RU365026"/>
    </source>
</evidence>
<keyword evidence="4" id="KW-0653">Protein transport</keyword>
<keyword evidence="7" id="KW-1185">Reference proteome</keyword>
<dbReference type="GO" id="GO:0005935">
    <property type="term" value="C:cellular bud neck"/>
    <property type="evidence" value="ECO:0007669"/>
    <property type="project" value="UniProtKB-SubCell"/>
</dbReference>
<dbReference type="InterPro" id="IPR016159">
    <property type="entry name" value="Cullin_repeat-like_dom_sf"/>
</dbReference>
<keyword evidence="3 4" id="KW-0268">Exocytosis</keyword>
<dbReference type="GO" id="GO:0006887">
    <property type="term" value="P:exocytosis"/>
    <property type="evidence" value="ECO:0007669"/>
    <property type="project" value="UniProtKB-KW"/>
</dbReference>